<organism evidence="1 2">
    <name type="scientific">Paenibacillus macquariensis</name>
    <dbReference type="NCBI Taxonomy" id="948756"/>
    <lineage>
        <taxon>Bacteria</taxon>
        <taxon>Bacillati</taxon>
        <taxon>Bacillota</taxon>
        <taxon>Bacilli</taxon>
        <taxon>Bacillales</taxon>
        <taxon>Paenibacillaceae</taxon>
        <taxon>Paenibacillus</taxon>
    </lineage>
</organism>
<name>A0ABY1K1M4_9BACL</name>
<gene>
    <name evidence="1" type="ORF">SAMN05421578_107130</name>
</gene>
<sequence length="81" mass="9472">MEANQNNLKNIIEVFQETDIEMVNKYLNLGWTLLSLHTTDYGHPVERHQNTVFTLGWNKINGDSQKPKGKYDYDDIANKFL</sequence>
<dbReference type="RefSeq" id="WP_068587790.1">
    <property type="nucleotide sequence ID" value="NZ_FTNK01000007.1"/>
</dbReference>
<reference evidence="1 2" key="1">
    <citation type="submission" date="2017-01" db="EMBL/GenBank/DDBJ databases">
        <authorList>
            <person name="Varghese N."/>
            <person name="Submissions S."/>
        </authorList>
    </citation>
    <scope>NUCLEOTIDE SEQUENCE [LARGE SCALE GENOMIC DNA]</scope>
    <source>
        <strain evidence="1 2">ATCC 23464</strain>
    </source>
</reference>
<dbReference type="Proteomes" id="UP000186666">
    <property type="component" value="Unassembled WGS sequence"/>
</dbReference>
<dbReference type="EMBL" id="FTNK01000007">
    <property type="protein sequence ID" value="SIR12019.1"/>
    <property type="molecule type" value="Genomic_DNA"/>
</dbReference>
<keyword evidence="2" id="KW-1185">Reference proteome</keyword>
<protein>
    <submittedName>
        <fullName evidence="1">Uncharacterized protein</fullName>
    </submittedName>
</protein>
<proteinExistence type="predicted"/>
<evidence type="ECO:0000313" key="2">
    <source>
        <dbReference type="Proteomes" id="UP000186666"/>
    </source>
</evidence>
<evidence type="ECO:0000313" key="1">
    <source>
        <dbReference type="EMBL" id="SIR12019.1"/>
    </source>
</evidence>
<comment type="caution">
    <text evidence="1">The sequence shown here is derived from an EMBL/GenBank/DDBJ whole genome shotgun (WGS) entry which is preliminary data.</text>
</comment>
<accession>A0ABY1K1M4</accession>